<accession>A0A0F9ZVN8</accession>
<protein>
    <submittedName>
        <fullName evidence="1">Uncharacterized protein</fullName>
    </submittedName>
</protein>
<sequence length="488" mass="56757">MPAALHLHDLPPELLRLILTSFDSLPDLYSFIQASPECFRIFRITREFILSSVLKRAIHPDALHHAIAVTLVDPEEYMIMEEDEQHWQFLDSYFQRDSTLFKFPTTMYGIITLAKLNNMVSKLANDYTCHSLHALYASEETHQDPHHHTVPCSSHVACQTGLSATEKGRLQRAFLRYEFYSRCFPVSPRIPDESIFAADDQFKHFLQQMAPWEVEELSCLHEYFWVRASRVFSELEEEVVVKVLDAQTATASAIKKAQMREAEFHRQLKSKSIEVDDGCCQFRPSDERGLELFGEDDRSALPDILRYLISLGLPFLRSLLSEQGQRRRDLIRRNYYGEREFLPHAIYEDPNPSQAPKDPENISDNDISHVNLGYLLFRPSSVEAVLSAMGIARYWPLRRLGYVFWDIKRVRDPEVNERLRNARDCDPNVAKKAFNEFIQESAETRLKGMKLPRTLMEEIKNDYTVMFAEPILETDSESEMEDSEEDFE</sequence>
<proteinExistence type="predicted"/>
<name>A0A0F9ZVN8_TRIHA</name>
<dbReference type="OrthoDB" id="5304511at2759"/>
<dbReference type="EMBL" id="JOKZ01000086">
    <property type="protein sequence ID" value="KKP04152.1"/>
    <property type="molecule type" value="Genomic_DNA"/>
</dbReference>
<dbReference type="Proteomes" id="UP000034112">
    <property type="component" value="Unassembled WGS sequence"/>
</dbReference>
<dbReference type="OMA" id="EEIICIQ"/>
<comment type="caution">
    <text evidence="1">The sequence shown here is derived from an EMBL/GenBank/DDBJ whole genome shotgun (WGS) entry which is preliminary data.</text>
</comment>
<dbReference type="AlphaFoldDB" id="A0A0F9ZVN8"/>
<reference evidence="2" key="1">
    <citation type="journal article" date="2015" name="Genome Announc.">
        <title>Draft whole-genome sequence of the biocontrol agent Trichoderma harzianum T6776.</title>
        <authorList>
            <person name="Baroncelli R."/>
            <person name="Piaggeschi G."/>
            <person name="Fiorini L."/>
            <person name="Bertolini E."/>
            <person name="Zapparata A."/>
            <person name="Pe M.E."/>
            <person name="Sarrocco S."/>
            <person name="Vannacci G."/>
        </authorList>
    </citation>
    <scope>NUCLEOTIDE SEQUENCE [LARGE SCALE GENOMIC DNA]</scope>
    <source>
        <strain evidence="2">T6776</strain>
    </source>
</reference>
<evidence type="ECO:0000313" key="1">
    <source>
        <dbReference type="EMBL" id="KKP04152.1"/>
    </source>
</evidence>
<gene>
    <name evidence="1" type="ORF">THAR02_03744</name>
</gene>
<evidence type="ECO:0000313" key="2">
    <source>
        <dbReference type="Proteomes" id="UP000034112"/>
    </source>
</evidence>
<organism evidence="1 2">
    <name type="scientific">Trichoderma harzianum</name>
    <name type="common">Hypocrea lixii</name>
    <dbReference type="NCBI Taxonomy" id="5544"/>
    <lineage>
        <taxon>Eukaryota</taxon>
        <taxon>Fungi</taxon>
        <taxon>Dikarya</taxon>
        <taxon>Ascomycota</taxon>
        <taxon>Pezizomycotina</taxon>
        <taxon>Sordariomycetes</taxon>
        <taxon>Hypocreomycetidae</taxon>
        <taxon>Hypocreales</taxon>
        <taxon>Hypocreaceae</taxon>
        <taxon>Trichoderma</taxon>
    </lineage>
</organism>